<comment type="caution">
    <text evidence="2">The sequence shown here is derived from an EMBL/GenBank/DDBJ whole genome shotgun (WGS) entry which is preliminary data.</text>
</comment>
<dbReference type="Gene3D" id="3.30.460.10">
    <property type="entry name" value="Beta Polymerase, domain 2"/>
    <property type="match status" value="1"/>
</dbReference>
<dbReference type="InterPro" id="IPR043519">
    <property type="entry name" value="NT_sf"/>
</dbReference>
<dbReference type="RefSeq" id="WP_239040005.1">
    <property type="nucleotide sequence ID" value="NZ_BAAAEY010000004.1"/>
</dbReference>
<evidence type="ECO:0000313" key="2">
    <source>
        <dbReference type="EMBL" id="SMR74720.1"/>
    </source>
</evidence>
<dbReference type="SUPFAM" id="SSF81301">
    <property type="entry name" value="Nucleotidyltransferase"/>
    <property type="match status" value="1"/>
</dbReference>
<dbReference type="Proteomes" id="UP001159257">
    <property type="component" value="Unassembled WGS sequence"/>
</dbReference>
<gene>
    <name evidence="2" type="ORF">SAMN04487964_10817</name>
</gene>
<organism evidence="2 3">
    <name type="scientific">Marinobacterium sediminicola</name>
    <dbReference type="NCBI Taxonomy" id="518898"/>
    <lineage>
        <taxon>Bacteria</taxon>
        <taxon>Pseudomonadati</taxon>
        <taxon>Pseudomonadota</taxon>
        <taxon>Gammaproteobacteria</taxon>
        <taxon>Oceanospirillales</taxon>
        <taxon>Oceanospirillaceae</taxon>
        <taxon>Marinobacterium</taxon>
    </lineage>
</organism>
<keyword evidence="3" id="KW-1185">Reference proteome</keyword>
<accession>A0ABY1S0R7</accession>
<evidence type="ECO:0000259" key="1">
    <source>
        <dbReference type="Pfam" id="PF18765"/>
    </source>
</evidence>
<dbReference type="InterPro" id="IPR041633">
    <property type="entry name" value="Polbeta"/>
</dbReference>
<dbReference type="Pfam" id="PF18765">
    <property type="entry name" value="Polbeta"/>
    <property type="match status" value="1"/>
</dbReference>
<dbReference type="CDD" id="cd05403">
    <property type="entry name" value="NT_KNTase_like"/>
    <property type="match status" value="1"/>
</dbReference>
<reference evidence="2 3" key="1">
    <citation type="submission" date="2017-05" db="EMBL/GenBank/DDBJ databases">
        <authorList>
            <person name="Varghese N."/>
            <person name="Submissions S."/>
        </authorList>
    </citation>
    <scope>NUCLEOTIDE SEQUENCE [LARGE SCALE GENOMIC DNA]</scope>
    <source>
        <strain evidence="2 3">CGMCC 1.7287</strain>
    </source>
</reference>
<name>A0ABY1S0R7_9GAMM</name>
<protein>
    <submittedName>
        <fullName evidence="2">Predicted nucleotidyltransferase</fullName>
    </submittedName>
</protein>
<proteinExistence type="predicted"/>
<evidence type="ECO:0000313" key="3">
    <source>
        <dbReference type="Proteomes" id="UP001159257"/>
    </source>
</evidence>
<sequence length="108" mass="11906">MSLEQQTGLTARDLELIAQAAAREPEIEHLILFGSRAKGNYRKGSDVDLAVQGAGVTYDSITTLAEQLNEVAPLPYMFNVLDYNTLAEPAIKVHIDRVGIEIYTRTNT</sequence>
<dbReference type="EMBL" id="FXWV01000008">
    <property type="protein sequence ID" value="SMR74720.1"/>
    <property type="molecule type" value="Genomic_DNA"/>
</dbReference>
<feature type="domain" description="Polymerase beta nucleotidyltransferase" evidence="1">
    <location>
        <begin position="17"/>
        <end position="106"/>
    </location>
</feature>